<protein>
    <submittedName>
        <fullName evidence="2">Uncharacterized protein</fullName>
    </submittedName>
</protein>
<dbReference type="Gene3D" id="3.40.50.1820">
    <property type="entry name" value="alpha/beta hydrolase"/>
    <property type="match status" value="1"/>
</dbReference>
<gene>
    <name evidence="2" type="ORF">VE01_02046</name>
</gene>
<dbReference type="PANTHER" id="PTHR11440">
    <property type="entry name" value="LECITHIN-CHOLESTEROL ACYLTRANSFERASE-RELATED"/>
    <property type="match status" value="1"/>
</dbReference>
<dbReference type="EMBL" id="KV460211">
    <property type="protein sequence ID" value="OBT99729.1"/>
    <property type="molecule type" value="Genomic_DNA"/>
</dbReference>
<feature type="region of interest" description="Disordered" evidence="1">
    <location>
        <begin position="316"/>
        <end position="341"/>
    </location>
</feature>
<dbReference type="RefSeq" id="XP_018133462.1">
    <property type="nucleotide sequence ID" value="XM_018271559.2"/>
</dbReference>
<feature type="compositionally biased region" description="Basic residues" evidence="1">
    <location>
        <begin position="149"/>
        <end position="161"/>
    </location>
</feature>
<feature type="region of interest" description="Disordered" evidence="1">
    <location>
        <begin position="107"/>
        <end position="171"/>
    </location>
</feature>
<accession>A0A1B8GV75</accession>
<dbReference type="Proteomes" id="UP000091956">
    <property type="component" value="Unassembled WGS sequence"/>
</dbReference>
<proteinExistence type="predicted"/>
<feature type="compositionally biased region" description="Polar residues" evidence="1">
    <location>
        <begin position="23"/>
        <end position="32"/>
    </location>
</feature>
<feature type="region of interest" description="Disordered" evidence="1">
    <location>
        <begin position="616"/>
        <end position="681"/>
    </location>
</feature>
<evidence type="ECO:0000313" key="2">
    <source>
        <dbReference type="EMBL" id="OBT99729.1"/>
    </source>
</evidence>
<keyword evidence="3" id="KW-1185">Reference proteome</keyword>
<feature type="compositionally biased region" description="Acidic residues" evidence="1">
    <location>
        <begin position="107"/>
        <end position="116"/>
    </location>
</feature>
<dbReference type="AlphaFoldDB" id="A0A1B8GV75"/>
<dbReference type="SUPFAM" id="SSF53474">
    <property type="entry name" value="alpha/beta-Hydrolases"/>
    <property type="match status" value="1"/>
</dbReference>
<evidence type="ECO:0000256" key="1">
    <source>
        <dbReference type="SAM" id="MobiDB-lite"/>
    </source>
</evidence>
<organism evidence="2 3">
    <name type="scientific">Pseudogymnoascus verrucosus</name>
    <dbReference type="NCBI Taxonomy" id="342668"/>
    <lineage>
        <taxon>Eukaryota</taxon>
        <taxon>Fungi</taxon>
        <taxon>Dikarya</taxon>
        <taxon>Ascomycota</taxon>
        <taxon>Pezizomycotina</taxon>
        <taxon>Leotiomycetes</taxon>
        <taxon>Thelebolales</taxon>
        <taxon>Thelebolaceae</taxon>
        <taxon>Pseudogymnoascus</taxon>
    </lineage>
</organism>
<feature type="compositionally biased region" description="Low complexity" evidence="1">
    <location>
        <begin position="195"/>
        <end position="207"/>
    </location>
</feature>
<name>A0A1B8GV75_9PEZI</name>
<sequence length="823" mass="89436">MEESSDKPLVETGVPLLEEEVQANAQTQSLKPPQQAAAEDNAQTQAPEPQQQPAPENEGSDEERADLRNLTEEDAESLVGVSMNWALTRRSSLQSTIPGSIAEVELEGGEFLESDEERPVPQTTTSEKTDLSESSHAGTVVEGKEGKRLSFRAKISTKRRSMSISGSGESLKKLLPSLSGSIKLGLRKARNKATGGSSYSSSRQVSGQATPAPGSATPSDVVRTGSPHKMGSKSTLEGDRTPDHETAEPPLLRVISDSKLYSSLSRISSLGDDSRFENTQQMINSRRKAISDSLQDKSFKMPSLPNLREKFNAISGYTTRPPDDVLGDETKGQSLDAKPTLSSDKINPTVFDNVIEQLTGDVVILGGYRGSILKSTKASDRPLWIPPVGVGFNLGTVDLEVGLEDEDDERMEDSVYASGMLKNIGVVDISRRLIKRLRATKNAKNGKLRVWDYGYDWRLNPHLLSRKLKEFLEGLPCNVPGKEKGALVIAHSLGGLITRHVVNQRPELFSGVIYAGVPQSCINIIGPLRNGDSVGFNQRIFTAQVNFTLRTSLVLLPLDGYGYIDKKTKEPYHIDFFDVNDWIKYRISPCTDQPMPARNPPNPSIASAITSSLTSLTIPRKNPSPPPPALGVAPKTSQSTASKAIEKVTSPLRKRKKGKKQPDATPPSSDSPKTPPSVSMTVTIPRPAAVAYLTRILPAIKQFKLELAHRPDTEVANKYPPLAIIYAKNTPTVCAAKVDDREAIPCADVYENLAFASGDGVCLAKDAQLPYGYRYVLNGRIRTERGHVTMLGDLEAVGKALEAVYKGRELGIGLGVGNNEIWD</sequence>
<dbReference type="OrthoDB" id="10250441at2759"/>
<feature type="compositionally biased region" description="Low complexity" evidence="1">
    <location>
        <begin position="45"/>
        <end position="56"/>
    </location>
</feature>
<feature type="region of interest" description="Disordered" evidence="1">
    <location>
        <begin position="21"/>
        <end position="78"/>
    </location>
</feature>
<feature type="region of interest" description="Disordered" evidence="1">
    <location>
        <begin position="186"/>
        <end position="252"/>
    </location>
</feature>
<feature type="compositionally biased region" description="Low complexity" evidence="1">
    <location>
        <begin position="666"/>
        <end position="679"/>
    </location>
</feature>
<dbReference type="InterPro" id="IPR029058">
    <property type="entry name" value="AB_hydrolase_fold"/>
</dbReference>
<evidence type="ECO:0000313" key="3">
    <source>
        <dbReference type="Proteomes" id="UP000091956"/>
    </source>
</evidence>
<dbReference type="GeneID" id="28835432"/>
<feature type="compositionally biased region" description="Basic and acidic residues" evidence="1">
    <location>
        <begin position="236"/>
        <end position="247"/>
    </location>
</feature>
<reference evidence="3" key="2">
    <citation type="journal article" date="2018" name="Nat. Commun.">
        <title>Extreme sensitivity to ultraviolet light in the fungal pathogen causing white-nose syndrome of bats.</title>
        <authorList>
            <person name="Palmer J.M."/>
            <person name="Drees K.P."/>
            <person name="Foster J.T."/>
            <person name="Lindner D.L."/>
        </authorList>
    </citation>
    <scope>NUCLEOTIDE SEQUENCE [LARGE SCALE GENOMIC DNA]</scope>
    <source>
        <strain evidence="3">UAMH 10579</strain>
    </source>
</reference>
<reference evidence="2 3" key="1">
    <citation type="submission" date="2016-03" db="EMBL/GenBank/DDBJ databases">
        <title>Comparative genomics of Pseudogymnoascus destructans, the fungus causing white-nose syndrome of bats.</title>
        <authorList>
            <person name="Palmer J.M."/>
            <person name="Drees K.P."/>
            <person name="Foster J.T."/>
            <person name="Lindner D.L."/>
        </authorList>
    </citation>
    <scope>NUCLEOTIDE SEQUENCE [LARGE SCALE GENOMIC DNA]</scope>
    <source>
        <strain evidence="2 3">UAMH 10579</strain>
    </source>
</reference>